<keyword evidence="1" id="KW-0963">Cytoplasm</keyword>
<dbReference type="Pfam" id="PF02798">
    <property type="entry name" value="GST_N"/>
    <property type="match status" value="1"/>
</dbReference>
<accession>A0A8T0TCE7</accession>
<feature type="domain" description="GST N-terminal" evidence="2">
    <location>
        <begin position="7"/>
        <end position="85"/>
    </location>
</feature>
<dbReference type="Gene3D" id="3.40.30.10">
    <property type="entry name" value="Glutaredoxin"/>
    <property type="match status" value="1"/>
</dbReference>
<dbReference type="GO" id="GO:0006749">
    <property type="term" value="P:glutathione metabolic process"/>
    <property type="evidence" value="ECO:0007669"/>
    <property type="project" value="TreeGrafter"/>
</dbReference>
<comment type="function">
    <text evidence="1">Is involved in the conjugation of reduced glutathione to a wide number of exogenous and endogenous hydrophobic electrophiles.</text>
</comment>
<dbReference type="InterPro" id="IPR045073">
    <property type="entry name" value="Omega/Tau-like"/>
</dbReference>
<dbReference type="InterPro" id="IPR036249">
    <property type="entry name" value="Thioredoxin-like_sf"/>
</dbReference>
<dbReference type="EC" id="2.5.1.18" evidence="1"/>
<dbReference type="GO" id="GO:0005829">
    <property type="term" value="C:cytosol"/>
    <property type="evidence" value="ECO:0007669"/>
    <property type="project" value="UniProtKB-SubCell"/>
</dbReference>
<dbReference type="PANTHER" id="PTHR11260">
    <property type="entry name" value="GLUTATHIONE S-TRANSFERASE, GST, SUPERFAMILY, GST DOMAIN CONTAINING"/>
    <property type="match status" value="1"/>
</dbReference>
<keyword evidence="4" id="KW-1185">Reference proteome</keyword>
<comment type="similarity">
    <text evidence="1">Belongs to the GST superfamily.</text>
</comment>
<sequence length="85" mass="9705">MAEEKNKGLVLLDFWMCPFGQRCRIAPAEKGIPYEYSEQELLGARSDLLRSNPVHKKIPVLLHDGCPVCESLIMKYIFIKSVIII</sequence>
<dbReference type="PROSITE" id="PS50404">
    <property type="entry name" value="GST_NTER"/>
    <property type="match status" value="1"/>
</dbReference>
<organism evidence="3 4">
    <name type="scientific">Panicum virgatum</name>
    <name type="common">Blackwell switchgrass</name>
    <dbReference type="NCBI Taxonomy" id="38727"/>
    <lineage>
        <taxon>Eukaryota</taxon>
        <taxon>Viridiplantae</taxon>
        <taxon>Streptophyta</taxon>
        <taxon>Embryophyta</taxon>
        <taxon>Tracheophyta</taxon>
        <taxon>Spermatophyta</taxon>
        <taxon>Magnoliopsida</taxon>
        <taxon>Liliopsida</taxon>
        <taxon>Poales</taxon>
        <taxon>Poaceae</taxon>
        <taxon>PACMAD clade</taxon>
        <taxon>Panicoideae</taxon>
        <taxon>Panicodae</taxon>
        <taxon>Paniceae</taxon>
        <taxon>Panicinae</taxon>
        <taxon>Panicum</taxon>
        <taxon>Panicum sect. Hiantes</taxon>
    </lineage>
</organism>
<dbReference type="Proteomes" id="UP000823388">
    <property type="component" value="Chromosome 4N"/>
</dbReference>
<dbReference type="EMBL" id="CM029044">
    <property type="protein sequence ID" value="KAG2606895.1"/>
    <property type="molecule type" value="Genomic_DNA"/>
</dbReference>
<comment type="catalytic activity">
    <reaction evidence="1">
        <text>RX + glutathione = an S-substituted glutathione + a halide anion + H(+)</text>
        <dbReference type="Rhea" id="RHEA:16437"/>
        <dbReference type="ChEBI" id="CHEBI:15378"/>
        <dbReference type="ChEBI" id="CHEBI:16042"/>
        <dbReference type="ChEBI" id="CHEBI:17792"/>
        <dbReference type="ChEBI" id="CHEBI:57925"/>
        <dbReference type="ChEBI" id="CHEBI:90779"/>
        <dbReference type="EC" id="2.5.1.18"/>
    </reaction>
</comment>
<protein>
    <recommendedName>
        <fullName evidence="1">Glutathione S-transferase</fullName>
        <ecNumber evidence="1">2.5.1.18</ecNumber>
    </recommendedName>
</protein>
<dbReference type="PANTHER" id="PTHR11260:SF690">
    <property type="entry name" value="GLUTATHIONE S-TRANSFERASE"/>
    <property type="match status" value="1"/>
</dbReference>
<dbReference type="GO" id="GO:0004364">
    <property type="term" value="F:glutathione transferase activity"/>
    <property type="evidence" value="ECO:0007669"/>
    <property type="project" value="UniProtKB-UniRule"/>
</dbReference>
<dbReference type="InterPro" id="IPR004045">
    <property type="entry name" value="Glutathione_S-Trfase_N"/>
</dbReference>
<proteinExistence type="inferred from homology"/>
<comment type="subcellular location">
    <subcellularLocation>
        <location evidence="1">Cytoplasm</location>
        <location evidence="1">Cytosol</location>
    </subcellularLocation>
</comment>
<dbReference type="SUPFAM" id="SSF52833">
    <property type="entry name" value="Thioredoxin-like"/>
    <property type="match status" value="1"/>
</dbReference>
<reference evidence="3" key="1">
    <citation type="submission" date="2020-05" db="EMBL/GenBank/DDBJ databases">
        <title>WGS assembly of Panicum virgatum.</title>
        <authorList>
            <person name="Lovell J.T."/>
            <person name="Jenkins J."/>
            <person name="Shu S."/>
            <person name="Juenger T.E."/>
            <person name="Schmutz J."/>
        </authorList>
    </citation>
    <scope>NUCLEOTIDE SEQUENCE</scope>
    <source>
        <strain evidence="3">AP13</strain>
    </source>
</reference>
<evidence type="ECO:0000259" key="2">
    <source>
        <dbReference type="PROSITE" id="PS50404"/>
    </source>
</evidence>
<keyword evidence="1" id="KW-0808">Transferase</keyword>
<evidence type="ECO:0000313" key="4">
    <source>
        <dbReference type="Proteomes" id="UP000823388"/>
    </source>
</evidence>
<dbReference type="AlphaFoldDB" id="A0A8T0TCE7"/>
<evidence type="ECO:0000313" key="3">
    <source>
        <dbReference type="EMBL" id="KAG2606895.1"/>
    </source>
</evidence>
<gene>
    <name evidence="3" type="ORF">PVAP13_4NG209511</name>
</gene>
<comment type="caution">
    <text evidence="3">The sequence shown here is derived from an EMBL/GenBank/DDBJ whole genome shotgun (WGS) entry which is preliminary data.</text>
</comment>
<evidence type="ECO:0000256" key="1">
    <source>
        <dbReference type="RuleBase" id="RU369102"/>
    </source>
</evidence>
<name>A0A8T0TCE7_PANVG</name>